<keyword evidence="2" id="KW-1185">Reference proteome</keyword>
<dbReference type="Proteomes" id="UP000304953">
    <property type="component" value="Unassembled WGS sequence"/>
</dbReference>
<evidence type="ECO:0000313" key="2">
    <source>
        <dbReference type="Proteomes" id="UP000304953"/>
    </source>
</evidence>
<dbReference type="EMBL" id="SRYA01000012">
    <property type="protein sequence ID" value="TGY96836.1"/>
    <property type="molecule type" value="Genomic_DNA"/>
</dbReference>
<proteinExistence type="predicted"/>
<accession>A0AC61RYG9</accession>
<organism evidence="1 2">
    <name type="scientific">Petralouisia muris</name>
    <dbReference type="NCBI Taxonomy" id="3032872"/>
    <lineage>
        <taxon>Bacteria</taxon>
        <taxon>Bacillati</taxon>
        <taxon>Bacillota</taxon>
        <taxon>Clostridia</taxon>
        <taxon>Lachnospirales</taxon>
        <taxon>Lachnospiraceae</taxon>
        <taxon>Petralouisia</taxon>
    </lineage>
</organism>
<evidence type="ECO:0000313" key="1">
    <source>
        <dbReference type="EMBL" id="TGY96836.1"/>
    </source>
</evidence>
<gene>
    <name evidence="1" type="ORF">E5329_07520</name>
</gene>
<comment type="caution">
    <text evidence="1">The sequence shown here is derived from an EMBL/GenBank/DDBJ whole genome shotgun (WGS) entry which is preliminary data.</text>
</comment>
<name>A0AC61RYG9_9FIRM</name>
<reference evidence="1" key="1">
    <citation type="submission" date="2019-04" db="EMBL/GenBank/DDBJ databases">
        <title>Microbes associate with the intestines of laboratory mice.</title>
        <authorList>
            <person name="Navarre W."/>
            <person name="Wong E."/>
            <person name="Huang K."/>
            <person name="Tropini C."/>
            <person name="Ng K."/>
            <person name="Yu B."/>
        </authorList>
    </citation>
    <scope>NUCLEOTIDE SEQUENCE</scope>
    <source>
        <strain evidence="1">NM01_1-7b</strain>
    </source>
</reference>
<sequence>MAKKKKKDSGGGTANWMNTFADLMNLLLCFFVLLFSMSSVDADKFEALVQSLEHSFSILPQGGSSIGDGQMVAAGVNQLQLLDQYYMEASNSKSKEEGEDNEKEEDNPEEALKQEMTEAGLKESEEMAEQIEKMLEEQRIGEQVEVDSNAQFVRITLNGALLFDSGQSQIREDALPLVDKLSLILENYDSSLIDIEGHTDNVPISNEQYENNDVLSAYRAFAVKNYVLGKTALEAGKINATGCGEYNPVADNGTPEGRARNRRVEIKIYNSYNSN</sequence>
<protein>
    <submittedName>
        <fullName evidence="1">Chemotaxis protein</fullName>
    </submittedName>
</protein>